<protein>
    <submittedName>
        <fullName evidence="2">Uncharacterized protein</fullName>
    </submittedName>
</protein>
<dbReference type="AntiFam" id="ANF00148">
    <property type="entry name" value="Shadow ORF (opposite flhA)"/>
</dbReference>
<gene>
    <name evidence="2" type="ORF">WR25_07742</name>
</gene>
<comment type="caution">
    <text evidence="2">The sequence shown here is derived from an EMBL/GenBank/DDBJ whole genome shotgun (WGS) entry which is preliminary data.</text>
</comment>
<dbReference type="EMBL" id="LIAE01009510">
    <property type="protein sequence ID" value="PAV69421.1"/>
    <property type="molecule type" value="Genomic_DNA"/>
</dbReference>
<feature type="compositionally biased region" description="Basic residues" evidence="1">
    <location>
        <begin position="1"/>
        <end position="10"/>
    </location>
</feature>
<dbReference type="Proteomes" id="UP000218231">
    <property type="component" value="Unassembled WGS sequence"/>
</dbReference>
<proteinExistence type="predicted"/>
<feature type="compositionally biased region" description="Basic and acidic residues" evidence="1">
    <location>
        <begin position="658"/>
        <end position="681"/>
    </location>
</feature>
<evidence type="ECO:0000256" key="1">
    <source>
        <dbReference type="SAM" id="MobiDB-lite"/>
    </source>
</evidence>
<accession>A0A2A2K695</accession>
<feature type="region of interest" description="Disordered" evidence="1">
    <location>
        <begin position="1"/>
        <end position="24"/>
    </location>
</feature>
<evidence type="ECO:0000313" key="2">
    <source>
        <dbReference type="EMBL" id="PAV69421.1"/>
    </source>
</evidence>
<name>A0A2A2K695_9BILA</name>
<feature type="region of interest" description="Disordered" evidence="1">
    <location>
        <begin position="650"/>
        <end position="687"/>
    </location>
</feature>
<organism evidence="2 3">
    <name type="scientific">Diploscapter pachys</name>
    <dbReference type="NCBI Taxonomy" id="2018661"/>
    <lineage>
        <taxon>Eukaryota</taxon>
        <taxon>Metazoa</taxon>
        <taxon>Ecdysozoa</taxon>
        <taxon>Nematoda</taxon>
        <taxon>Chromadorea</taxon>
        <taxon>Rhabditida</taxon>
        <taxon>Rhabditina</taxon>
        <taxon>Rhabditomorpha</taxon>
        <taxon>Rhabditoidea</taxon>
        <taxon>Rhabditidae</taxon>
        <taxon>Diploscapter</taxon>
    </lineage>
</organism>
<reference evidence="2 3" key="1">
    <citation type="journal article" date="2017" name="Curr. Biol.">
        <title>Genome architecture and evolution of a unichromosomal asexual nematode.</title>
        <authorList>
            <person name="Fradin H."/>
            <person name="Zegar C."/>
            <person name="Gutwein M."/>
            <person name="Lucas J."/>
            <person name="Kovtun M."/>
            <person name="Corcoran D."/>
            <person name="Baugh L.R."/>
            <person name="Kiontke K."/>
            <person name="Gunsalus K."/>
            <person name="Fitch D.H."/>
            <person name="Piano F."/>
        </authorList>
    </citation>
    <scope>NUCLEOTIDE SEQUENCE [LARGE SCALE GENOMIC DNA]</scope>
    <source>
        <strain evidence="2">PF1309</strain>
    </source>
</reference>
<sequence length="687" mass="72917">MRHRLRRPLHHSPSASGPPPRRAGRNCLDLPRQRLFQLSMGGGLDLADSCRADAEHLADFLEVQFLDIIELDHQRLAFGQGADCGDQRVAQVAFGELFEGVGRVIGEPGQVVGIDFVHRFEPHRVGGLILCAQPFDRDAEFGGERGFVGGAAGSCRDSGNGGLILPAPPHRTARRRRLSPEFVDHRAAQAGLQIGLELRTLFRGLSDRLDQSDEADLHEVLDIDDGAHRSVDMPRDAADHGEMLADQRLAVAAGTLARRIGEGALRHHGLRRGLGAGEGAAHRFGAHAASACCCGAPMTATTSTAFSSGTSKNERTGVSGSTVFTSLRIAMRIAGWTTSAKGLASAISGWAACCSASTMRRPRSGSMTWRREASARAAWPSSPSSWPSSVITRSGSRTPHSFWMISGPSSGRISSMISSASALRVAATAIACAIRRNSFKGMFSASRPFRTWVRVVSGNGLGVRLATSCAARSFSPSSSDWTSSGPSKSVALAPSRWLRCVAMTVPASTTRKPAPVAASASPAGIQLAERLTGVERQHLVGADLIFADADPVDHDAIGVGREVDVVAYAALRHDEAEVARELAADAGDAAHQRRAAALVDQRHQAIADVEVDLHAFGHFVPTDLRRIDGFLGGLGRFDDGALLDLAQFPRGEAGDAGGRQHDEVRHAGEGAEQAEDHRDRSPGPCPN</sequence>
<evidence type="ECO:0000313" key="3">
    <source>
        <dbReference type="Proteomes" id="UP000218231"/>
    </source>
</evidence>
<keyword evidence="3" id="KW-1185">Reference proteome</keyword>
<dbReference type="AlphaFoldDB" id="A0A2A2K695"/>